<sequence>MPIGEEEFPEVLARAQRGDRAALERLYRDLAPLVIGYLRTNGAREPEDLASEVFVAVVRSLVDFTGTERNLRSWVLTIAHRRLVDAHRRRGRRPEDPVEPEDRTLTDLTDGTSTEGVALAGLDTSGALALLDGLTEDQRAVITLRIIDDIPIKDVAAILDKPVTAVKALQHRALATLARRLRETGSIPDDPGSDS</sequence>
<dbReference type="PANTHER" id="PTHR43133:SF57">
    <property type="entry name" value="RNA POLYMERASE SIGMA-70 FACTOR"/>
    <property type="match status" value="1"/>
</dbReference>
<dbReference type="InterPro" id="IPR013249">
    <property type="entry name" value="RNA_pol_sigma70_r4_t2"/>
</dbReference>
<dbReference type="PANTHER" id="PTHR43133">
    <property type="entry name" value="RNA POLYMERASE ECF-TYPE SIGMA FACTO"/>
    <property type="match status" value="1"/>
</dbReference>
<evidence type="ECO:0000313" key="9">
    <source>
        <dbReference type="Proteomes" id="UP000334019"/>
    </source>
</evidence>
<proteinExistence type="inferred from homology"/>
<evidence type="ECO:0000259" key="7">
    <source>
        <dbReference type="Pfam" id="PF08281"/>
    </source>
</evidence>
<evidence type="ECO:0000256" key="4">
    <source>
        <dbReference type="ARBA" id="ARBA00023163"/>
    </source>
</evidence>
<dbReference type="GO" id="GO:0016987">
    <property type="term" value="F:sigma factor activity"/>
    <property type="evidence" value="ECO:0007669"/>
    <property type="project" value="UniProtKB-KW"/>
</dbReference>
<gene>
    <name evidence="8" type="ORF">GH723_14405</name>
</gene>
<name>A0A5Q2RPZ7_9ACTN</name>
<dbReference type="GO" id="GO:0003677">
    <property type="term" value="F:DNA binding"/>
    <property type="evidence" value="ECO:0007669"/>
    <property type="project" value="InterPro"/>
</dbReference>
<evidence type="ECO:0000256" key="5">
    <source>
        <dbReference type="SAM" id="MobiDB-lite"/>
    </source>
</evidence>
<evidence type="ECO:0000313" key="8">
    <source>
        <dbReference type="EMBL" id="QGG96197.1"/>
    </source>
</evidence>
<keyword evidence="2" id="KW-0805">Transcription regulation</keyword>
<dbReference type="InterPro" id="IPR036388">
    <property type="entry name" value="WH-like_DNA-bd_sf"/>
</dbReference>
<feature type="domain" description="RNA polymerase sigma factor 70 region 4 type 2" evidence="7">
    <location>
        <begin position="128"/>
        <end position="177"/>
    </location>
</feature>
<reference evidence="8 9" key="1">
    <citation type="submission" date="2019-11" db="EMBL/GenBank/DDBJ databases">
        <authorList>
            <person name="He Y."/>
        </authorList>
    </citation>
    <scope>NUCLEOTIDE SEQUENCE [LARGE SCALE GENOMIC DNA]</scope>
    <source>
        <strain evidence="8 9">SCSIO 58843</strain>
    </source>
</reference>
<feature type="region of interest" description="Disordered" evidence="5">
    <location>
        <begin position="87"/>
        <end position="110"/>
    </location>
</feature>
<accession>A0A5Q2RPZ7</accession>
<dbReference type="KEGG" id="atq:GH723_14405"/>
<dbReference type="Gene3D" id="1.10.1740.10">
    <property type="match status" value="1"/>
</dbReference>
<dbReference type="Gene3D" id="1.10.10.10">
    <property type="entry name" value="Winged helix-like DNA-binding domain superfamily/Winged helix DNA-binding domain"/>
    <property type="match status" value="1"/>
</dbReference>
<feature type="domain" description="RNA polymerase sigma-70 region 2" evidence="6">
    <location>
        <begin position="26"/>
        <end position="93"/>
    </location>
</feature>
<dbReference type="InterPro" id="IPR013325">
    <property type="entry name" value="RNA_pol_sigma_r2"/>
</dbReference>
<dbReference type="InterPro" id="IPR013324">
    <property type="entry name" value="RNA_pol_sigma_r3/r4-like"/>
</dbReference>
<dbReference type="GO" id="GO:0006352">
    <property type="term" value="P:DNA-templated transcription initiation"/>
    <property type="evidence" value="ECO:0007669"/>
    <property type="project" value="InterPro"/>
</dbReference>
<dbReference type="RefSeq" id="WP_153760303.1">
    <property type="nucleotide sequence ID" value="NZ_CP045851.1"/>
</dbReference>
<dbReference type="Proteomes" id="UP000334019">
    <property type="component" value="Chromosome"/>
</dbReference>
<evidence type="ECO:0000256" key="1">
    <source>
        <dbReference type="ARBA" id="ARBA00010641"/>
    </source>
</evidence>
<dbReference type="SUPFAM" id="SSF88659">
    <property type="entry name" value="Sigma3 and sigma4 domains of RNA polymerase sigma factors"/>
    <property type="match status" value="1"/>
</dbReference>
<dbReference type="Pfam" id="PF04542">
    <property type="entry name" value="Sigma70_r2"/>
    <property type="match status" value="1"/>
</dbReference>
<keyword evidence="9" id="KW-1185">Reference proteome</keyword>
<dbReference type="InterPro" id="IPR014284">
    <property type="entry name" value="RNA_pol_sigma-70_dom"/>
</dbReference>
<feature type="compositionally biased region" description="Basic and acidic residues" evidence="5">
    <location>
        <begin position="93"/>
        <end position="105"/>
    </location>
</feature>
<dbReference type="SUPFAM" id="SSF88946">
    <property type="entry name" value="Sigma2 domain of RNA polymerase sigma factors"/>
    <property type="match status" value="1"/>
</dbReference>
<dbReference type="AlphaFoldDB" id="A0A5Q2RPZ7"/>
<comment type="similarity">
    <text evidence="1">Belongs to the sigma-70 factor family. ECF subfamily.</text>
</comment>
<protein>
    <submittedName>
        <fullName evidence="8">Sigma-70 family RNA polymerase sigma factor</fullName>
    </submittedName>
</protein>
<dbReference type="EMBL" id="CP045851">
    <property type="protein sequence ID" value="QGG96197.1"/>
    <property type="molecule type" value="Genomic_DNA"/>
</dbReference>
<dbReference type="Pfam" id="PF08281">
    <property type="entry name" value="Sigma70_r4_2"/>
    <property type="match status" value="1"/>
</dbReference>
<dbReference type="NCBIfam" id="TIGR02937">
    <property type="entry name" value="sigma70-ECF"/>
    <property type="match status" value="1"/>
</dbReference>
<evidence type="ECO:0000256" key="2">
    <source>
        <dbReference type="ARBA" id="ARBA00023015"/>
    </source>
</evidence>
<evidence type="ECO:0000256" key="3">
    <source>
        <dbReference type="ARBA" id="ARBA00023082"/>
    </source>
</evidence>
<evidence type="ECO:0000259" key="6">
    <source>
        <dbReference type="Pfam" id="PF04542"/>
    </source>
</evidence>
<organism evidence="8 9">
    <name type="scientific">Actinomarinicola tropica</name>
    <dbReference type="NCBI Taxonomy" id="2789776"/>
    <lineage>
        <taxon>Bacteria</taxon>
        <taxon>Bacillati</taxon>
        <taxon>Actinomycetota</taxon>
        <taxon>Acidimicrobiia</taxon>
        <taxon>Acidimicrobiales</taxon>
        <taxon>Iamiaceae</taxon>
        <taxon>Actinomarinicola</taxon>
    </lineage>
</organism>
<dbReference type="InterPro" id="IPR007627">
    <property type="entry name" value="RNA_pol_sigma70_r2"/>
</dbReference>
<dbReference type="InterPro" id="IPR039425">
    <property type="entry name" value="RNA_pol_sigma-70-like"/>
</dbReference>
<keyword evidence="4" id="KW-0804">Transcription</keyword>
<keyword evidence="3" id="KW-0731">Sigma factor</keyword>